<comment type="caution">
    <text evidence="8">The sequence shown here is derived from an EMBL/GenBank/DDBJ whole genome shotgun (WGS) entry which is preliminary data.</text>
</comment>
<dbReference type="HAMAP" id="MF_00163">
    <property type="entry name" value="Pep_deformylase"/>
    <property type="match status" value="1"/>
</dbReference>
<keyword evidence="4 6" id="KW-0648">Protein biosynthesis</keyword>
<feature type="binding site" evidence="6">
    <location>
        <position position="107"/>
    </location>
    <ligand>
        <name>Fe cation</name>
        <dbReference type="ChEBI" id="CHEBI:24875"/>
    </ligand>
</feature>
<evidence type="ECO:0000256" key="4">
    <source>
        <dbReference type="ARBA" id="ARBA00022917"/>
    </source>
</evidence>
<dbReference type="PANTHER" id="PTHR10458:SF2">
    <property type="entry name" value="PEPTIDE DEFORMYLASE, MITOCHONDRIAL"/>
    <property type="match status" value="1"/>
</dbReference>
<feature type="compositionally biased region" description="Acidic residues" evidence="7">
    <location>
        <begin position="200"/>
        <end position="211"/>
    </location>
</feature>
<dbReference type="RefSeq" id="WP_377466897.1">
    <property type="nucleotide sequence ID" value="NZ_JBHUOP010000004.1"/>
</dbReference>
<dbReference type="PIRSF" id="PIRSF004749">
    <property type="entry name" value="Pep_def"/>
    <property type="match status" value="1"/>
</dbReference>
<keyword evidence="9" id="KW-1185">Reference proteome</keyword>
<evidence type="ECO:0000256" key="5">
    <source>
        <dbReference type="ARBA" id="ARBA00023004"/>
    </source>
</evidence>
<reference evidence="9" key="1">
    <citation type="journal article" date="2019" name="Int. J. Syst. Evol. Microbiol.">
        <title>The Global Catalogue of Microorganisms (GCM) 10K type strain sequencing project: providing services to taxonomists for standard genome sequencing and annotation.</title>
        <authorList>
            <consortium name="The Broad Institute Genomics Platform"/>
            <consortium name="The Broad Institute Genome Sequencing Center for Infectious Disease"/>
            <person name="Wu L."/>
            <person name="Ma J."/>
        </authorList>
    </citation>
    <scope>NUCLEOTIDE SEQUENCE [LARGE SCALE GENOMIC DNA]</scope>
    <source>
        <strain evidence="9">KCTC 33576</strain>
    </source>
</reference>
<sequence>MIHPIVIDGDPVLRRRAAEVTDFNDELRVLIADMFETLDASNGVGLAAPQIGVGLRIFVYDGPDEDEQRRGVIVNPTMQIVQRPPLFAQREGLKARPPKMLLDNEGCLSFPGPDHDLKRHYAVLLKGFDEFGEPIELSGEGWFARLLQHEYDHLDGFLYVDRLKGREAALAREESRENGWGVPGLSWMPGVDPDPFGHDEVDEDWDAEDED</sequence>
<protein>
    <recommendedName>
        <fullName evidence="6">Peptide deformylase</fullName>
        <shortName evidence="6">PDF</shortName>
        <ecNumber evidence="6">3.5.1.88</ecNumber>
    </recommendedName>
    <alternativeName>
        <fullName evidence="6">Polypeptide deformylase</fullName>
    </alternativeName>
</protein>
<evidence type="ECO:0000256" key="7">
    <source>
        <dbReference type="SAM" id="MobiDB-lite"/>
    </source>
</evidence>
<dbReference type="InterPro" id="IPR036821">
    <property type="entry name" value="Peptide_deformylase_sf"/>
</dbReference>
<name>A0ABW5XIP5_9MICO</name>
<feature type="binding site" evidence="6">
    <location>
        <position position="149"/>
    </location>
    <ligand>
        <name>Fe cation</name>
        <dbReference type="ChEBI" id="CHEBI:24875"/>
    </ligand>
</feature>
<comment type="function">
    <text evidence="6">Removes the formyl group from the N-terminal Met of newly synthesized proteins. Requires at least a dipeptide for an efficient rate of reaction. N-terminal L-methionine is a prerequisite for activity but the enzyme has broad specificity at other positions.</text>
</comment>
<proteinExistence type="inferred from homology"/>
<dbReference type="PRINTS" id="PR01576">
    <property type="entry name" value="PDEFORMYLASE"/>
</dbReference>
<feature type="active site" evidence="6">
    <location>
        <position position="150"/>
    </location>
</feature>
<dbReference type="EMBL" id="JBHUOP010000004">
    <property type="protein sequence ID" value="MFD2840969.1"/>
    <property type="molecule type" value="Genomic_DNA"/>
</dbReference>
<gene>
    <name evidence="6 8" type="primary">def</name>
    <name evidence="8" type="ORF">ACFSYH_10350</name>
</gene>
<keyword evidence="5 6" id="KW-0408">Iron</keyword>
<evidence type="ECO:0000313" key="8">
    <source>
        <dbReference type="EMBL" id="MFD2840969.1"/>
    </source>
</evidence>
<dbReference type="NCBIfam" id="NF001159">
    <property type="entry name" value="PRK00150.1-3"/>
    <property type="match status" value="1"/>
</dbReference>
<evidence type="ECO:0000313" key="9">
    <source>
        <dbReference type="Proteomes" id="UP001597391"/>
    </source>
</evidence>
<dbReference type="PANTHER" id="PTHR10458">
    <property type="entry name" value="PEPTIDE DEFORMYLASE"/>
    <property type="match status" value="1"/>
</dbReference>
<evidence type="ECO:0000256" key="6">
    <source>
        <dbReference type="HAMAP-Rule" id="MF_00163"/>
    </source>
</evidence>
<keyword evidence="2 6" id="KW-0479">Metal-binding</keyword>
<accession>A0ABW5XIP5</accession>
<comment type="similarity">
    <text evidence="1 6">Belongs to the polypeptide deformylase family.</text>
</comment>
<dbReference type="Proteomes" id="UP001597391">
    <property type="component" value="Unassembled WGS sequence"/>
</dbReference>
<dbReference type="EC" id="3.5.1.88" evidence="6"/>
<comment type="cofactor">
    <cofactor evidence="6">
        <name>Fe(2+)</name>
        <dbReference type="ChEBI" id="CHEBI:29033"/>
    </cofactor>
    <text evidence="6">Binds 1 Fe(2+) ion.</text>
</comment>
<evidence type="ECO:0000256" key="3">
    <source>
        <dbReference type="ARBA" id="ARBA00022801"/>
    </source>
</evidence>
<dbReference type="SUPFAM" id="SSF56420">
    <property type="entry name" value="Peptide deformylase"/>
    <property type="match status" value="1"/>
</dbReference>
<dbReference type="InterPro" id="IPR023635">
    <property type="entry name" value="Peptide_deformylase"/>
</dbReference>
<comment type="catalytic activity">
    <reaction evidence="6">
        <text>N-terminal N-formyl-L-methionyl-[peptide] + H2O = N-terminal L-methionyl-[peptide] + formate</text>
        <dbReference type="Rhea" id="RHEA:24420"/>
        <dbReference type="Rhea" id="RHEA-COMP:10639"/>
        <dbReference type="Rhea" id="RHEA-COMP:10640"/>
        <dbReference type="ChEBI" id="CHEBI:15377"/>
        <dbReference type="ChEBI" id="CHEBI:15740"/>
        <dbReference type="ChEBI" id="CHEBI:49298"/>
        <dbReference type="ChEBI" id="CHEBI:64731"/>
        <dbReference type="EC" id="3.5.1.88"/>
    </reaction>
</comment>
<evidence type="ECO:0000256" key="2">
    <source>
        <dbReference type="ARBA" id="ARBA00022723"/>
    </source>
</evidence>
<dbReference type="CDD" id="cd00487">
    <property type="entry name" value="Pep_deformylase"/>
    <property type="match status" value="1"/>
</dbReference>
<keyword evidence="3 6" id="KW-0378">Hydrolase</keyword>
<dbReference type="Pfam" id="PF01327">
    <property type="entry name" value="Pep_deformylase"/>
    <property type="match status" value="1"/>
</dbReference>
<feature type="binding site" evidence="6">
    <location>
        <position position="153"/>
    </location>
    <ligand>
        <name>Fe cation</name>
        <dbReference type="ChEBI" id="CHEBI:24875"/>
    </ligand>
</feature>
<organism evidence="8 9">
    <name type="scientific">Populibacterium corticicola</name>
    <dbReference type="NCBI Taxonomy" id="1812826"/>
    <lineage>
        <taxon>Bacteria</taxon>
        <taxon>Bacillati</taxon>
        <taxon>Actinomycetota</taxon>
        <taxon>Actinomycetes</taxon>
        <taxon>Micrococcales</taxon>
        <taxon>Jonesiaceae</taxon>
        <taxon>Populibacterium</taxon>
    </lineage>
</organism>
<dbReference type="NCBIfam" id="TIGR00079">
    <property type="entry name" value="pept_deformyl"/>
    <property type="match status" value="1"/>
</dbReference>
<feature type="region of interest" description="Disordered" evidence="7">
    <location>
        <begin position="181"/>
        <end position="211"/>
    </location>
</feature>
<dbReference type="Gene3D" id="3.90.45.10">
    <property type="entry name" value="Peptide deformylase"/>
    <property type="match status" value="1"/>
</dbReference>
<dbReference type="GO" id="GO:0042586">
    <property type="term" value="F:peptide deformylase activity"/>
    <property type="evidence" value="ECO:0007669"/>
    <property type="project" value="UniProtKB-EC"/>
</dbReference>
<evidence type="ECO:0000256" key="1">
    <source>
        <dbReference type="ARBA" id="ARBA00010759"/>
    </source>
</evidence>